<evidence type="ECO:0000313" key="4">
    <source>
        <dbReference type="EMBL" id="KAF6030735.1"/>
    </source>
</evidence>
<feature type="region of interest" description="Disordered" evidence="3">
    <location>
        <begin position="462"/>
        <end position="481"/>
    </location>
</feature>
<evidence type="ECO:0000256" key="2">
    <source>
        <dbReference type="ARBA" id="ARBA00022737"/>
    </source>
</evidence>
<feature type="region of interest" description="Disordered" evidence="3">
    <location>
        <begin position="673"/>
        <end position="738"/>
    </location>
</feature>
<feature type="compositionally biased region" description="Basic and acidic residues" evidence="3">
    <location>
        <begin position="716"/>
        <end position="728"/>
    </location>
</feature>
<name>A0A7J7JXW1_BUGNE</name>
<evidence type="ECO:0000256" key="1">
    <source>
        <dbReference type="ARBA" id="ARBA00022614"/>
    </source>
</evidence>
<proteinExistence type="predicted"/>
<reference evidence="4" key="1">
    <citation type="submission" date="2020-06" db="EMBL/GenBank/DDBJ databases">
        <title>Draft genome of Bugula neritina, a colonial animal packing powerful symbionts and potential medicines.</title>
        <authorList>
            <person name="Rayko M."/>
        </authorList>
    </citation>
    <scope>NUCLEOTIDE SEQUENCE [LARGE SCALE GENOMIC DNA]</scope>
    <source>
        <strain evidence="4">Kwan_BN1</strain>
    </source>
</reference>
<protein>
    <submittedName>
        <fullName evidence="4">PPP1R37</fullName>
    </submittedName>
</protein>
<keyword evidence="2" id="KW-0677">Repeat</keyword>
<comment type="caution">
    <text evidence="4">The sequence shown here is derived from an EMBL/GenBank/DDBJ whole genome shotgun (WGS) entry which is preliminary data.</text>
</comment>
<dbReference type="EMBL" id="VXIV02001677">
    <property type="protein sequence ID" value="KAF6030735.1"/>
    <property type="molecule type" value="Genomic_DNA"/>
</dbReference>
<gene>
    <name evidence="4" type="ORF">EB796_010956</name>
</gene>
<dbReference type="SUPFAM" id="SSF52047">
    <property type="entry name" value="RNI-like"/>
    <property type="match status" value="1"/>
</dbReference>
<dbReference type="PANTHER" id="PTHR24112:SF9">
    <property type="entry name" value="PROTEIN PHOSPHATASE 1 REGULATORY SUBUNIT 37"/>
    <property type="match status" value="1"/>
</dbReference>
<dbReference type="SMART" id="SM00368">
    <property type="entry name" value="LRR_RI"/>
    <property type="match status" value="4"/>
</dbReference>
<keyword evidence="1" id="KW-0433">Leucine-rich repeat</keyword>
<evidence type="ECO:0000313" key="5">
    <source>
        <dbReference type="Proteomes" id="UP000593567"/>
    </source>
</evidence>
<dbReference type="OrthoDB" id="10034042at2759"/>
<evidence type="ECO:0000256" key="3">
    <source>
        <dbReference type="SAM" id="MobiDB-lite"/>
    </source>
</evidence>
<dbReference type="InterPro" id="IPR032675">
    <property type="entry name" value="LRR_dom_sf"/>
</dbReference>
<dbReference type="InterPro" id="IPR051279">
    <property type="entry name" value="PP1-Reg/Actin-Interact_Protein"/>
</dbReference>
<accession>A0A7J7JXW1</accession>
<sequence length="1075" mass="113854">MSTDEISMTISDDQLTVTLADSSFTNDSSTDIICSDEPEAGDGCSSQSTDTFSVVTSTAAAPMSTATLLSSRFTVQPAFPPQSVKLNHDYHNNEPDCLDSVAPPSAPPELGEVEVSAFQGREVFFPESETRKKVSFPEGEALIKGFAHAPNPWYNVSHCTTDNLVSSYVNSCAVHSVRPLSKLVSQLNMIQDFTERVNMLSLKGENIGNNKHIESLEEIFRRVQFVNVDMSNTHLDDESAIALFEMVEYYESVIHLKLAYNKNLGLRAWAAAARMIRKTQHLESIDLRGCSLNEQCVATLGRALRMGTYIHVLYLQECSLSSRSIMILSAALKTIPNIKELHIGENNLQPADGIQIGNLIRNNTYLHVLDVRHNNLQNIGIARICDGLAAQSHGVGLKSLNIAHNHFNAAITSGIAAALAVKDYQSQQKLFLREIQSQVSINAEVQRAKLDKLLIQSKPGRNGAALSVSSATPVADGETPASSLGVDFSTTAATTMHTNPASKAAGVYLDPLGAVSAASTIPTADSLANIKLYRGESFTPETVQVSASKGASESTSYHTSPVIPHVDATLNHLRGADNEVPVADNNLQSAGEEVSVADEKAQDADDEIQGADNVQSVDNEVPVADNEVPRADKDIQNADGDVQGADEVSPGAYNEAPVADNIEDVSVADEKVQGADKDIQSADNVGSTDEDVLGTDNLVPGADNVVQSADGEGSVADEKAQGADKDIQSADNVGSTDEDVLGTDNLVPGADNLVPGADNVVPGADNVVQSADEEGSVADEKAQGADNVDLSVDDLTAKDVPASVLDDGPLSSVVECSSNSVTGSKEITAGLEITTDDLPNNQSCSALGYVVDPSGGGDAESSLALLGDSEVSSQLKLHNTNSDLAVNSETAGDVTTNCTLGGDESTNSPVEISLSNSLVYETTQPDNASVLNDDSSSEQEKSRRLILQVGDADTQNVEIDNKNEVHSIETVRDRDRPIDTNTSSLSSPILSKDLNDLISSDSDISICGTEALKKDVFQNDLHSVDIVDPMSSRDYSTEMGDGSTNIASVPSLSTLAKNILASGETEEKEPSCSFE</sequence>
<keyword evidence="5" id="KW-1185">Reference proteome</keyword>
<organism evidence="4 5">
    <name type="scientific">Bugula neritina</name>
    <name type="common">Brown bryozoan</name>
    <name type="synonym">Sertularia neritina</name>
    <dbReference type="NCBI Taxonomy" id="10212"/>
    <lineage>
        <taxon>Eukaryota</taxon>
        <taxon>Metazoa</taxon>
        <taxon>Spiralia</taxon>
        <taxon>Lophotrochozoa</taxon>
        <taxon>Bryozoa</taxon>
        <taxon>Gymnolaemata</taxon>
        <taxon>Cheilostomatida</taxon>
        <taxon>Flustrina</taxon>
        <taxon>Buguloidea</taxon>
        <taxon>Bugulidae</taxon>
        <taxon>Bugula</taxon>
    </lineage>
</organism>
<dbReference type="PANTHER" id="PTHR24112">
    <property type="entry name" value="LEUCINE-RICH REPEAT, ISOFORM F-RELATED"/>
    <property type="match status" value="1"/>
</dbReference>
<dbReference type="AlphaFoldDB" id="A0A7J7JXW1"/>
<dbReference type="Gene3D" id="3.80.10.10">
    <property type="entry name" value="Ribonuclease Inhibitor"/>
    <property type="match status" value="2"/>
</dbReference>
<dbReference type="Proteomes" id="UP000593567">
    <property type="component" value="Unassembled WGS sequence"/>
</dbReference>